<keyword evidence="4" id="KW-1133">Transmembrane helix</keyword>
<evidence type="ECO:0000313" key="6">
    <source>
        <dbReference type="Proteomes" id="UP000308730"/>
    </source>
</evidence>
<name>A0A4S4MC26_9APHY</name>
<organism evidence="5 6">
    <name type="scientific">Antrodiella citrinella</name>
    <dbReference type="NCBI Taxonomy" id="2447956"/>
    <lineage>
        <taxon>Eukaryota</taxon>
        <taxon>Fungi</taxon>
        <taxon>Dikarya</taxon>
        <taxon>Basidiomycota</taxon>
        <taxon>Agaricomycotina</taxon>
        <taxon>Agaricomycetes</taxon>
        <taxon>Polyporales</taxon>
        <taxon>Steccherinaceae</taxon>
        <taxon>Antrodiella</taxon>
    </lineage>
</organism>
<feature type="compositionally biased region" description="Basic and acidic residues" evidence="3">
    <location>
        <begin position="803"/>
        <end position="817"/>
    </location>
</feature>
<evidence type="ECO:0000313" key="5">
    <source>
        <dbReference type="EMBL" id="THH23034.1"/>
    </source>
</evidence>
<feature type="coiled-coil region" evidence="2">
    <location>
        <begin position="669"/>
        <end position="720"/>
    </location>
</feature>
<gene>
    <name evidence="5" type="ORF">EUX98_g8143</name>
</gene>
<dbReference type="Pfam" id="PF02992">
    <property type="entry name" value="Transposase_21"/>
    <property type="match status" value="1"/>
</dbReference>
<keyword evidence="2" id="KW-0175">Coiled coil</keyword>
<dbReference type="InterPro" id="IPR004242">
    <property type="entry name" value="Transposase_21"/>
</dbReference>
<dbReference type="PROSITE" id="PS51257">
    <property type="entry name" value="PROKAR_LIPOPROTEIN"/>
    <property type="match status" value="1"/>
</dbReference>
<dbReference type="EMBL" id="SGPM01000406">
    <property type="protein sequence ID" value="THH23034.1"/>
    <property type="molecule type" value="Genomic_DNA"/>
</dbReference>
<dbReference type="Proteomes" id="UP000308730">
    <property type="component" value="Unassembled WGS sequence"/>
</dbReference>
<keyword evidence="4" id="KW-0812">Transmembrane</keyword>
<dbReference type="InterPro" id="IPR015943">
    <property type="entry name" value="WD40/YVTN_repeat-like_dom_sf"/>
</dbReference>
<dbReference type="SUPFAM" id="SSF50978">
    <property type="entry name" value="WD40 repeat-like"/>
    <property type="match status" value="1"/>
</dbReference>
<evidence type="ECO:0000256" key="3">
    <source>
        <dbReference type="SAM" id="MobiDB-lite"/>
    </source>
</evidence>
<feature type="compositionally biased region" description="Basic and acidic residues" evidence="3">
    <location>
        <begin position="824"/>
        <end position="841"/>
    </location>
</feature>
<feature type="compositionally biased region" description="Polar residues" evidence="3">
    <location>
        <begin position="645"/>
        <end position="666"/>
    </location>
</feature>
<keyword evidence="4" id="KW-0472">Membrane</keyword>
<dbReference type="InterPro" id="IPR001680">
    <property type="entry name" value="WD40_rpt"/>
</dbReference>
<dbReference type="PANTHER" id="PTHR46579">
    <property type="entry name" value="F5/8 TYPE C DOMAIN-CONTAINING PROTEIN-RELATED"/>
    <property type="match status" value="1"/>
</dbReference>
<feature type="repeat" description="WD" evidence="1">
    <location>
        <begin position="12"/>
        <end position="53"/>
    </location>
</feature>
<dbReference type="SMART" id="SM00320">
    <property type="entry name" value="WD40"/>
    <property type="match status" value="3"/>
</dbReference>
<dbReference type="Gene3D" id="2.130.10.10">
    <property type="entry name" value="YVTN repeat-like/Quinoprotein amine dehydrogenase"/>
    <property type="match status" value="1"/>
</dbReference>
<evidence type="ECO:0000256" key="2">
    <source>
        <dbReference type="SAM" id="Coils"/>
    </source>
</evidence>
<feature type="transmembrane region" description="Helical" evidence="4">
    <location>
        <begin position="338"/>
        <end position="364"/>
    </location>
</feature>
<feature type="region of interest" description="Disordered" evidence="3">
    <location>
        <begin position="634"/>
        <end position="666"/>
    </location>
</feature>
<feature type="region of interest" description="Disordered" evidence="3">
    <location>
        <begin position="872"/>
        <end position="894"/>
    </location>
</feature>
<evidence type="ECO:0000256" key="4">
    <source>
        <dbReference type="SAM" id="Phobius"/>
    </source>
</evidence>
<accession>A0A4S4MC26</accession>
<sequence length="2180" mass="242039">MFPKYKEHQRLRGGHKAGILSAEFSPQGTYLATGCNAGQVCIWDVKEGELLHRLSGKEKSPVLCLLWTSDEEDTIICGLQDGTIGIISIQREKGQILFTGCITHGQPVECLAFEHVNQWIVSGAKDEVKVWKLSSDTISGIHDLPPPPSDSAIEASPVIVTSLSWRQSELLVTYMHHGIAIFDWAQRWRLVASYRGKGLIAAAQVSPDGCLVACSNIHNGYDVYDIRSQVPKFSLKQEVPLDRRLPTPISFIHEGAAIFTVQELVVADYEVLAISGFKNSTSDVFSLVTGIFNLDASENPVNVILWQAEKLEDGSSVSSDVVHSDVPSRSRLSWIQKVLHVLIGGLAALYLVALCIFAAVAGIAGPSMVNAIVKPLCQLPVVSLLCSSSSINYGQFEQNNAYDVRWADFPSLMATEVAALEDLFSESQSQTGSGLSRRIKKAQLSASAVAGFVKGSEIPGRDVLVPILDDIVQSANSSARCLLYFERRLHGALDHQDKQQVKDIVLVAFAESMTMIADHLSSLIMDGQQCFGDLLHLDNHLSLLHSALIQSAVADVLAQYVSQLDKIKSTVLDRLYTCEEVWESHFDNISKRLEELELSSESGIAQLSRDRSKHDKRISALETNSDKRYQDLLTGIQDSNRAKKSNPSASRQETGDQQWGIQTRQDASLDNYRSRLTSLETAVHDMENASDRLSLQVQKLDDSMRENERSLQQIHSAKARTTPHLKLSEEISRAGRALSESGQMRDFSHIDSSLRGDMAMTASHFSLASKYPRDDYLDRKLADSLSDVNQGYFQRGLHQEHLSDKDEGSLSNAHEDEGSLSYDDEARLSNDDGAHLSDGQEARVSNGEEASVSRHQSYRDQGHLFNRDQEGVSLDQLPHGPSEIDQDGQHNPGSLPCDAGGLFVTDQSDLYGVYRGGFSDNQDGRSDTYQCGLSDSDEGGLPVVNSAGLSDVSSAGLSSFTHRSSSEASDRILDVNSTRTSVNSITSSHSGFVQTVAGNANPVPSNSSRTKSHRNEENIEMPGLLQTSEVCKRHAMVDDMSAFQIEGNIILTTLGDPTSRTTHIPGSSARVNAQVAPPSEISENVDSTSQLRILSLLESQLHIFKAAVRDDQELKFVSPPTTLLQEPSHISSTEKCNQRFLEYSSWLDSTCQKLEGLETLGVVDVIGRKRGLMGLVHKEMARLQTVKFSNWASAQVDAKLYSLGGFEPRYQEAARPTPNPLIYRSDHYFQSKAWIPDFVLALLVMIAIVHSLGPVSRVHAHYILVTVKACLFGAFMYTNKAFGRNGLTDAQKILLDEMPVDVRTALQKLPNVEPCVVTYACCPTCFAVYPPNPERPLDPYPHTCSFQETDKPVCGAPLVTRVEDSGGSISFKPIKPYGYQSLFSWIATLFSRPGLERYLEAAWTSPSTRTQSDGRWRDIWDAPAIQEFKGPDGERLFSLQSNGSVHLVFSLFVDWFNPFGNKKAGKSHSVGAIYMACLNLPPHLRYLPENIYLAGIIPGPKEPSLHQLNHALSPLINDLLLLWTRGLFLTRTALCPAGRLLRAAMIPLVCDLPALRKTAGFAGHSSGSFCSYCRLRLHDINNLDQSQWGIGRRSWAAHMEAAKLWRDAPTERDRSAIFLEYGIRWSELLRLPYWDPTRFALIDAMHNLFLGTLRHHCMEVFGIQVKGGSGAAKTKPHTPEEQGLWLERVSKGIQRAGSRGALSAIMAARKGYVVAIAQLNQVTPPDKLTKRDYASALLLWYSESPGRNIVLPSVKDHDAADFSARDADISKAHILDFEVLAEVRSDLCKAFYPSWLERPPRNFGSIGHGKLKADQWRTVCTVSLVITLVRLWGTTEATVHEQKMLDNFLDLVIAVQHATRRSISTSDIDVYDYHIRNYMLGLRALYDHQLVPNHHLALHLSSFLSSFGVVHAWWGFPFERYNGAIGRLKTNSKTNEMPITFLRYFCIGANLRWFLATHRWVGDEFQDMLKGFSEAFGDATRGTLNADMGAMRSEVHVQQPVVYKDSKQRQLPLATYSELLKHVNRSGNSLFQRFPGSEPGVAVLNPSGNYVSGVHHGGAYYTCGTASLNNAFIMYWLADSDVLHAGQISHIFNHTRQENGHQIVDSFLLVHEYRNLSADHASHDPYRRYPGLYTHLRYNELDKALHFVPLCLIKSHFVAHIYTPPGIERECIVVLSVDRN</sequence>
<dbReference type="PANTHER" id="PTHR46579:SF2">
    <property type="entry name" value="C2H2-TYPE DOMAIN-CONTAINING PROTEIN"/>
    <property type="match status" value="1"/>
</dbReference>
<dbReference type="InterPro" id="IPR036322">
    <property type="entry name" value="WD40_repeat_dom_sf"/>
</dbReference>
<dbReference type="OrthoDB" id="3247418at2759"/>
<protein>
    <submittedName>
        <fullName evidence="5">Uncharacterized protein</fullName>
    </submittedName>
</protein>
<keyword evidence="6" id="KW-1185">Reference proteome</keyword>
<dbReference type="PROSITE" id="PS50082">
    <property type="entry name" value="WD_REPEATS_2"/>
    <property type="match status" value="1"/>
</dbReference>
<dbReference type="PROSITE" id="PS50294">
    <property type="entry name" value="WD_REPEATS_REGION"/>
    <property type="match status" value="1"/>
</dbReference>
<evidence type="ECO:0000256" key="1">
    <source>
        <dbReference type="PROSITE-ProRule" id="PRU00221"/>
    </source>
</evidence>
<dbReference type="Pfam" id="PF00400">
    <property type="entry name" value="WD40"/>
    <property type="match status" value="1"/>
</dbReference>
<keyword evidence="1" id="KW-0853">WD repeat</keyword>
<proteinExistence type="predicted"/>
<feature type="region of interest" description="Disordered" evidence="3">
    <location>
        <begin position="803"/>
        <end position="857"/>
    </location>
</feature>
<comment type="caution">
    <text evidence="5">The sequence shown here is derived from an EMBL/GenBank/DDBJ whole genome shotgun (WGS) entry which is preliminary data.</text>
</comment>
<reference evidence="5 6" key="1">
    <citation type="submission" date="2019-02" db="EMBL/GenBank/DDBJ databases">
        <title>Genome sequencing of the rare red list fungi Antrodiella citrinella (Flaviporus citrinellus).</title>
        <authorList>
            <person name="Buettner E."/>
            <person name="Kellner H."/>
        </authorList>
    </citation>
    <scope>NUCLEOTIDE SEQUENCE [LARGE SCALE GENOMIC DNA]</scope>
    <source>
        <strain evidence="5 6">DSM 108506</strain>
    </source>
</reference>